<dbReference type="EC" id="2.3.1.89" evidence="1"/>
<dbReference type="AlphaFoldDB" id="A0A1D8AZ57"/>
<dbReference type="EMBL" id="CP016094">
    <property type="protein sequence ID" value="AOS46182.1"/>
    <property type="molecule type" value="Genomic_DNA"/>
</dbReference>
<dbReference type="SUPFAM" id="SSF51161">
    <property type="entry name" value="Trimeric LpxA-like enzymes"/>
    <property type="match status" value="1"/>
</dbReference>
<reference evidence="1 2" key="1">
    <citation type="submission" date="2016-06" db="EMBL/GenBank/DDBJ databases">
        <title>Three novel species with peptidoglycan cell walls form the new genus Lacunisphaera gen. nov. in the family Opitutaceae of the verrucomicrobial subdivision 4.</title>
        <authorList>
            <person name="Rast P."/>
            <person name="Gloeckner I."/>
            <person name="Jogler M."/>
            <person name="Boedeker C."/>
            <person name="Jeske O."/>
            <person name="Wiegand S."/>
            <person name="Reinhardt R."/>
            <person name="Schumann P."/>
            <person name="Rohde M."/>
            <person name="Spring S."/>
            <person name="Gloeckner F.O."/>
            <person name="Jogler C."/>
        </authorList>
    </citation>
    <scope>NUCLEOTIDE SEQUENCE [LARGE SCALE GENOMIC DNA]</scope>
    <source>
        <strain evidence="1 2">IG16b</strain>
    </source>
</reference>
<dbReference type="InterPro" id="IPR001451">
    <property type="entry name" value="Hexapep"/>
</dbReference>
<protein>
    <submittedName>
        <fullName evidence="1">2,3,4,5-tetrahydropyridine-2,6-dicarboxylate N-acetyltransferase</fullName>
        <ecNumber evidence="1">2.3.1.89</ecNumber>
    </submittedName>
</protein>
<dbReference type="GO" id="GO:0047200">
    <property type="term" value="F:tetrahydrodipicolinate N-acetyltransferase activity"/>
    <property type="evidence" value="ECO:0007669"/>
    <property type="project" value="UniProtKB-EC"/>
</dbReference>
<dbReference type="Pfam" id="PF00132">
    <property type="entry name" value="Hexapep"/>
    <property type="match status" value="1"/>
</dbReference>
<organism evidence="1 2">
    <name type="scientific">Lacunisphaera limnophila</name>
    <dbReference type="NCBI Taxonomy" id="1838286"/>
    <lineage>
        <taxon>Bacteria</taxon>
        <taxon>Pseudomonadati</taxon>
        <taxon>Verrucomicrobiota</taxon>
        <taxon>Opitutia</taxon>
        <taxon>Opitutales</taxon>
        <taxon>Opitutaceae</taxon>
        <taxon>Lacunisphaera</taxon>
    </lineage>
</organism>
<dbReference type="InterPro" id="IPR050484">
    <property type="entry name" value="Transf_Hexapept/Carb_Anhydrase"/>
</dbReference>
<dbReference type="InterPro" id="IPR011004">
    <property type="entry name" value="Trimer_LpxA-like_sf"/>
</dbReference>
<dbReference type="InterPro" id="IPR047324">
    <property type="entry name" value="LbH_gamma_CA-like"/>
</dbReference>
<keyword evidence="1" id="KW-0808">Transferase</keyword>
<dbReference type="PATRIC" id="fig|1838286.3.peg.3318"/>
<keyword evidence="2" id="KW-1185">Reference proteome</keyword>
<keyword evidence="1" id="KW-0012">Acyltransferase</keyword>
<sequence>MDIKERLARHLGKTPNISAAAFVAPNATVHGDVKLGALSSVWYGCVLRGDINTIEIGEGSNIQDLAMVHLADDYGVKVGNYTTIGHSAIIHACTIGDECLIGMGATILDGAVIGDHCIVGANALVTQRFVAPAGSMILGSPAKVVRPLKETELQGLRAWAEKYVEVAKAHAARLG</sequence>
<proteinExistence type="predicted"/>
<dbReference type="KEGG" id="obg:Verru16b_03279"/>
<evidence type="ECO:0000313" key="1">
    <source>
        <dbReference type="EMBL" id="AOS46182.1"/>
    </source>
</evidence>
<gene>
    <name evidence="1" type="primary">dapH</name>
    <name evidence="1" type="ORF">Verru16b_03279</name>
</gene>
<dbReference type="PANTHER" id="PTHR13061">
    <property type="entry name" value="DYNACTIN SUBUNIT P25"/>
    <property type="match status" value="1"/>
</dbReference>
<accession>A0A1D8AZ57</accession>
<name>A0A1D8AZ57_9BACT</name>
<dbReference type="CDD" id="cd04645">
    <property type="entry name" value="LbH_gamma_CA_like"/>
    <property type="match status" value="1"/>
</dbReference>
<dbReference type="PANTHER" id="PTHR13061:SF29">
    <property type="entry name" value="GAMMA CARBONIC ANHYDRASE-LIKE 1, MITOCHONDRIAL-RELATED"/>
    <property type="match status" value="1"/>
</dbReference>
<dbReference type="Proteomes" id="UP000095228">
    <property type="component" value="Chromosome"/>
</dbReference>
<dbReference type="OrthoDB" id="9803036at2"/>
<dbReference type="STRING" id="1838286.Verru16b_03279"/>
<dbReference type="Gene3D" id="2.160.10.10">
    <property type="entry name" value="Hexapeptide repeat proteins"/>
    <property type="match status" value="1"/>
</dbReference>
<dbReference type="RefSeq" id="WP_069963262.1">
    <property type="nucleotide sequence ID" value="NZ_CP016094.1"/>
</dbReference>
<evidence type="ECO:0000313" key="2">
    <source>
        <dbReference type="Proteomes" id="UP000095228"/>
    </source>
</evidence>